<protein>
    <submittedName>
        <fullName evidence="3">Uncharacterized protein</fullName>
    </submittedName>
</protein>
<proteinExistence type="predicted"/>
<reference evidence="3" key="3">
    <citation type="submission" date="2025-08" db="UniProtKB">
        <authorList>
            <consortium name="RefSeq"/>
        </authorList>
    </citation>
    <scope>IDENTIFICATION</scope>
    <source>
        <strain evidence="3">CBS 342.82</strain>
    </source>
</reference>
<dbReference type="GeneID" id="54362664"/>
<dbReference type="AlphaFoldDB" id="A0A6J3M4M0"/>
<gene>
    <name evidence="3" type="ORF">K489DRAFT_380371</name>
</gene>
<feature type="compositionally biased region" description="Basic residues" evidence="1">
    <location>
        <begin position="51"/>
        <end position="60"/>
    </location>
</feature>
<evidence type="ECO:0000313" key="3">
    <source>
        <dbReference type="RefSeq" id="XP_033460012.1"/>
    </source>
</evidence>
<evidence type="ECO:0000256" key="1">
    <source>
        <dbReference type="SAM" id="MobiDB-lite"/>
    </source>
</evidence>
<name>A0A6J3M4M0_9PEZI</name>
<keyword evidence="2" id="KW-1185">Reference proteome</keyword>
<dbReference type="RefSeq" id="XP_033460012.1">
    <property type="nucleotide sequence ID" value="XM_033604864.1"/>
</dbReference>
<organism evidence="3">
    <name type="scientific">Dissoconium aciculare CBS 342.82</name>
    <dbReference type="NCBI Taxonomy" id="1314786"/>
    <lineage>
        <taxon>Eukaryota</taxon>
        <taxon>Fungi</taxon>
        <taxon>Dikarya</taxon>
        <taxon>Ascomycota</taxon>
        <taxon>Pezizomycotina</taxon>
        <taxon>Dothideomycetes</taxon>
        <taxon>Dothideomycetidae</taxon>
        <taxon>Mycosphaerellales</taxon>
        <taxon>Dissoconiaceae</taxon>
        <taxon>Dissoconium</taxon>
    </lineage>
</organism>
<accession>A0A6J3M4M0</accession>
<dbReference type="Proteomes" id="UP000504637">
    <property type="component" value="Unplaced"/>
</dbReference>
<sequence>MRPASGSWSGRSDRQGHHASPMTTTEIEDAFSHRHRHRQTPMPPSTTTPLIRRHSSRHPHPVLADLPSM</sequence>
<reference evidence="3" key="2">
    <citation type="submission" date="2020-04" db="EMBL/GenBank/DDBJ databases">
        <authorList>
            <consortium name="NCBI Genome Project"/>
        </authorList>
    </citation>
    <scope>NUCLEOTIDE SEQUENCE</scope>
    <source>
        <strain evidence="3">CBS 342.82</strain>
    </source>
</reference>
<feature type="region of interest" description="Disordered" evidence="1">
    <location>
        <begin position="1"/>
        <end position="69"/>
    </location>
</feature>
<feature type="compositionally biased region" description="Polar residues" evidence="1">
    <location>
        <begin position="1"/>
        <end position="10"/>
    </location>
</feature>
<reference evidence="3" key="1">
    <citation type="submission" date="2020-01" db="EMBL/GenBank/DDBJ databases">
        <authorList>
            <consortium name="DOE Joint Genome Institute"/>
            <person name="Haridas S."/>
            <person name="Albert R."/>
            <person name="Binder M."/>
            <person name="Bloem J."/>
            <person name="Labutti K."/>
            <person name="Salamov A."/>
            <person name="Andreopoulos B."/>
            <person name="Baker S.E."/>
            <person name="Barry K."/>
            <person name="Bills G."/>
            <person name="Bluhm B.H."/>
            <person name="Cannon C."/>
            <person name="Castanera R."/>
            <person name="Culley D.E."/>
            <person name="Daum C."/>
            <person name="Ezra D."/>
            <person name="Gonzalez J.B."/>
            <person name="Henrissat B."/>
            <person name="Kuo A."/>
            <person name="Liang C."/>
            <person name="Lipzen A."/>
            <person name="Lutzoni F."/>
            <person name="Magnuson J."/>
            <person name="Mondo S."/>
            <person name="Nolan M."/>
            <person name="Ohm R."/>
            <person name="Pangilinan J."/>
            <person name="Park H.-J."/>
            <person name="Ramirez L."/>
            <person name="Alfaro M."/>
            <person name="Sun H."/>
            <person name="Tritt A."/>
            <person name="Yoshinaga Y."/>
            <person name="Zwiers L.-H."/>
            <person name="Turgeon B.G."/>
            <person name="Goodwin S.B."/>
            <person name="Spatafora J.W."/>
            <person name="Crous P.W."/>
            <person name="Grigoriev I.V."/>
        </authorList>
    </citation>
    <scope>NUCLEOTIDE SEQUENCE</scope>
    <source>
        <strain evidence="3">CBS 342.82</strain>
    </source>
</reference>
<evidence type="ECO:0000313" key="2">
    <source>
        <dbReference type="Proteomes" id="UP000504637"/>
    </source>
</evidence>